<evidence type="ECO:0000259" key="8">
    <source>
        <dbReference type="PROSITE" id="PS50879"/>
    </source>
</evidence>
<comment type="similarity">
    <text evidence="2">Belongs to the RNase H family.</text>
</comment>
<evidence type="ECO:0000256" key="5">
    <source>
        <dbReference type="ARBA" id="ARBA00022723"/>
    </source>
</evidence>
<organism evidence="11 12">
    <name type="scientific">Trametes pubescens</name>
    <name type="common">White-rot fungus</name>
    <dbReference type="NCBI Taxonomy" id="154538"/>
    <lineage>
        <taxon>Eukaryota</taxon>
        <taxon>Fungi</taxon>
        <taxon>Dikarya</taxon>
        <taxon>Basidiomycota</taxon>
        <taxon>Agaricomycotina</taxon>
        <taxon>Agaricomycetes</taxon>
        <taxon>Polyporales</taxon>
        <taxon>Polyporaceae</taxon>
        <taxon>Trametes</taxon>
    </lineage>
</organism>
<dbReference type="GO" id="GO:0003676">
    <property type="term" value="F:nucleic acid binding"/>
    <property type="evidence" value="ECO:0007669"/>
    <property type="project" value="InterPro"/>
</dbReference>
<feature type="domain" description="RNase H type-1" evidence="8">
    <location>
        <begin position="435"/>
        <end position="577"/>
    </location>
</feature>
<dbReference type="EMBL" id="MNAD01000148">
    <property type="protein sequence ID" value="OJT15586.1"/>
    <property type="molecule type" value="Genomic_DNA"/>
</dbReference>
<dbReference type="GO" id="GO:0046872">
    <property type="term" value="F:metal ion binding"/>
    <property type="evidence" value="ECO:0007669"/>
    <property type="project" value="UniProtKB-KW"/>
</dbReference>
<dbReference type="GO" id="GO:0043137">
    <property type="term" value="P:DNA replication, removal of RNA primer"/>
    <property type="evidence" value="ECO:0007669"/>
    <property type="project" value="TreeGrafter"/>
</dbReference>
<keyword evidence="5" id="KW-0479">Metal-binding</keyword>
<protein>
    <recommendedName>
        <fullName evidence="3">ribonuclease H</fullName>
        <ecNumber evidence="3">3.1.26.4</ecNumber>
    </recommendedName>
</protein>
<dbReference type="PROSITE" id="PS50879">
    <property type="entry name" value="RNASE_H_1"/>
    <property type="match status" value="1"/>
</dbReference>
<dbReference type="Proteomes" id="UP000184267">
    <property type="component" value="Unassembled WGS sequence"/>
</dbReference>
<keyword evidence="4" id="KW-0540">Nuclease</keyword>
<dbReference type="EMBL" id="MNAD01000586">
    <property type="protein sequence ID" value="OJT11724.1"/>
    <property type="molecule type" value="Genomic_DNA"/>
</dbReference>
<comment type="caution">
    <text evidence="11">The sequence shown here is derived from an EMBL/GenBank/DDBJ whole genome shotgun (WGS) entry which is preliminary data.</text>
</comment>
<dbReference type="AlphaFoldDB" id="A0A1M2W6Y8"/>
<dbReference type="Gene3D" id="3.30.420.10">
    <property type="entry name" value="Ribonuclease H-like superfamily/Ribonuclease H"/>
    <property type="match status" value="1"/>
</dbReference>
<dbReference type="PANTHER" id="PTHR10642:SF26">
    <property type="entry name" value="RIBONUCLEASE H1"/>
    <property type="match status" value="1"/>
</dbReference>
<evidence type="ECO:0000256" key="4">
    <source>
        <dbReference type="ARBA" id="ARBA00022722"/>
    </source>
</evidence>
<accession>A0A1M2W6Y8</accession>
<dbReference type="PANTHER" id="PTHR10642">
    <property type="entry name" value="RIBONUCLEASE H1"/>
    <property type="match status" value="1"/>
</dbReference>
<dbReference type="STRING" id="154538.A0A1M2W6Y8"/>
<name>A0A1M2W6Y8_TRAPU</name>
<dbReference type="SUPFAM" id="SSF53098">
    <property type="entry name" value="Ribonuclease H-like"/>
    <property type="match status" value="1"/>
</dbReference>
<dbReference type="InterPro" id="IPR002156">
    <property type="entry name" value="RNaseH_domain"/>
</dbReference>
<evidence type="ECO:0000313" key="9">
    <source>
        <dbReference type="EMBL" id="OJT09006.1"/>
    </source>
</evidence>
<evidence type="ECO:0000313" key="12">
    <source>
        <dbReference type="Proteomes" id="UP000184267"/>
    </source>
</evidence>
<dbReference type="CDD" id="cd09280">
    <property type="entry name" value="RNase_HI_eukaryote_like"/>
    <property type="match status" value="1"/>
</dbReference>
<dbReference type="OMA" id="ERNDARY"/>
<keyword evidence="12" id="KW-1185">Reference proteome</keyword>
<reference evidence="11 12" key="1">
    <citation type="submission" date="2016-10" db="EMBL/GenBank/DDBJ databases">
        <title>Genome sequence of the basidiomycete white-rot fungus Trametes pubescens.</title>
        <authorList>
            <person name="Makela M.R."/>
            <person name="Granchi Z."/>
            <person name="Peng M."/>
            <person name="De Vries R.P."/>
            <person name="Grigoriev I."/>
            <person name="Riley R."/>
            <person name="Hilden K."/>
        </authorList>
    </citation>
    <scope>NUCLEOTIDE SEQUENCE [LARGE SCALE GENOMIC DNA]</scope>
    <source>
        <strain evidence="11 12">FBCC735</strain>
    </source>
</reference>
<keyword evidence="7" id="KW-0378">Hydrolase</keyword>
<sequence length="866" mass="95778">MDDYSVLTAILERWCRASRAKFNAAKTEVIPLGTMEQRAMLVEQHHIPGTVLVLPESVRIVPDGATVRILGARVGNAADPAVAWQPMLDLVRSNLSRWEKRRPTMYGKKLAVGLEVGSRSQFLAVAQGMPESVEIQFTRMVSAFMWGKNARPLVSRDVLFAPVAMGGLALLDVKARNEAMELMWLKTYLKLGPSRPRWAHVADALFAHAVSAVSSNVDRSARVNPFLQSWTVSTRKKAGLPAYLRGMVMAAKKYGVSLAPLLPDDSIKLALPIWYHVGLSPERSVANAPAAQCLRERHGVRTVADCERAMQRLCATLNGELPHTYTVQCPCLCCISDRDTLGCVNPHRCALAAQRAVEQLQPLWQPGVRWNADCLSLTKSRKRENRTARAADEDITFDPSLCTSLPLATGFRVFTGPVDRMRAPPRRAPRAFEVAAEEVTVYTDGSCTGNGQTNAVAGSGVWFGPQDPRNMAERVPGADVTNQTAEMHAVVLTLDVVPPFAPLHIVSDSKFVVDGLTLHAPRWEEKGWIGVADSVLVRNVLARLRSRSALTTFRWVKGHSGVEGNEAADVLAAAGSEKEPDSVRRLSVPPVGFVADGVCLWALTQRLAYQGIKLHRALPRRRRTERTVQQVLAALEDWKLHPTEAALWRSLRRPDIRRSLRDFWWKALHGALRVGEFWRNIPGYEQRAICGVCDAEESLEHILVECACPTVALIWELVTALLGRAHVVTPRLTYGVLLGAPCLSLMGLVGEGVSCNDRLLRIVVTESVHLIWKLRCERVIEPTFDAERGHSRSEVRAKWLAAINRRLQLDQHLVHPRLGKAALHRDTVLATWNEVLCDRTSLPEDWILMPGVLVGSTPESLHAGVG</sequence>
<evidence type="ECO:0000313" key="11">
    <source>
        <dbReference type="EMBL" id="OJT15586.1"/>
    </source>
</evidence>
<evidence type="ECO:0000256" key="2">
    <source>
        <dbReference type="ARBA" id="ARBA00005300"/>
    </source>
</evidence>
<comment type="catalytic activity">
    <reaction evidence="1">
        <text>Endonucleolytic cleavage to 5'-phosphomonoester.</text>
        <dbReference type="EC" id="3.1.26.4"/>
    </reaction>
</comment>
<dbReference type="InterPro" id="IPR012337">
    <property type="entry name" value="RNaseH-like_sf"/>
</dbReference>
<gene>
    <name evidence="10" type="ORF">TRAPUB_11748</name>
    <name evidence="9" type="ORF">TRAPUB_140</name>
    <name evidence="11" type="ORF">TRAPUB_6186</name>
</gene>
<dbReference type="OrthoDB" id="2755380at2759"/>
<proteinExistence type="inferred from homology"/>
<dbReference type="Pfam" id="PF00075">
    <property type="entry name" value="RNase_H"/>
    <property type="match status" value="1"/>
</dbReference>
<evidence type="ECO:0000256" key="7">
    <source>
        <dbReference type="ARBA" id="ARBA00022801"/>
    </source>
</evidence>
<dbReference type="InterPro" id="IPR036397">
    <property type="entry name" value="RNaseH_sf"/>
</dbReference>
<dbReference type="EMBL" id="MNAD01000991">
    <property type="protein sequence ID" value="OJT09006.1"/>
    <property type="molecule type" value="Genomic_DNA"/>
</dbReference>
<keyword evidence="6" id="KW-0255">Endonuclease</keyword>
<dbReference type="InterPro" id="IPR050092">
    <property type="entry name" value="RNase_H"/>
</dbReference>
<dbReference type="GO" id="GO:0004523">
    <property type="term" value="F:RNA-DNA hybrid ribonuclease activity"/>
    <property type="evidence" value="ECO:0007669"/>
    <property type="project" value="UniProtKB-EC"/>
</dbReference>
<evidence type="ECO:0000256" key="3">
    <source>
        <dbReference type="ARBA" id="ARBA00012180"/>
    </source>
</evidence>
<evidence type="ECO:0000313" key="10">
    <source>
        <dbReference type="EMBL" id="OJT11724.1"/>
    </source>
</evidence>
<evidence type="ECO:0000256" key="1">
    <source>
        <dbReference type="ARBA" id="ARBA00000077"/>
    </source>
</evidence>
<evidence type="ECO:0000256" key="6">
    <source>
        <dbReference type="ARBA" id="ARBA00022759"/>
    </source>
</evidence>
<dbReference type="EC" id="3.1.26.4" evidence="3"/>